<dbReference type="Proteomes" id="UP000217895">
    <property type="component" value="Chromosome"/>
</dbReference>
<evidence type="ECO:0000259" key="1">
    <source>
        <dbReference type="Pfam" id="PF01728"/>
    </source>
</evidence>
<organism evidence="2 3">
    <name type="scientific">Leptolyngbya boryana NIES-2135</name>
    <dbReference type="NCBI Taxonomy" id="1973484"/>
    <lineage>
        <taxon>Bacteria</taxon>
        <taxon>Bacillati</taxon>
        <taxon>Cyanobacteriota</taxon>
        <taxon>Cyanophyceae</taxon>
        <taxon>Leptolyngbyales</taxon>
        <taxon>Leptolyngbyaceae</taxon>
        <taxon>Leptolyngbya group</taxon>
        <taxon>Leptolyngbya</taxon>
    </lineage>
</organism>
<dbReference type="EMBL" id="AP018203">
    <property type="protein sequence ID" value="BAY56339.1"/>
    <property type="molecule type" value="Genomic_DNA"/>
</dbReference>
<keyword evidence="3" id="KW-1185">Reference proteome</keyword>
<dbReference type="InterPro" id="IPR002877">
    <property type="entry name" value="RNA_MeTrfase_FtsJ_dom"/>
</dbReference>
<dbReference type="Gene3D" id="3.40.50.150">
    <property type="entry name" value="Vaccinia Virus protein VP39"/>
    <property type="match status" value="1"/>
</dbReference>
<feature type="domain" description="Ribosomal RNA methyltransferase FtsJ" evidence="1">
    <location>
        <begin position="171"/>
        <end position="264"/>
    </location>
</feature>
<dbReference type="InterPro" id="IPR029063">
    <property type="entry name" value="SAM-dependent_MTases_sf"/>
</dbReference>
<name>A0A1Z4JHX0_LEPBY</name>
<reference evidence="2 3" key="1">
    <citation type="submission" date="2017-06" db="EMBL/GenBank/DDBJ databases">
        <title>Genome sequencing of cyanobaciteial culture collection at National Institute for Environmental Studies (NIES).</title>
        <authorList>
            <person name="Hirose Y."/>
            <person name="Shimura Y."/>
            <person name="Fujisawa T."/>
            <person name="Nakamura Y."/>
            <person name="Kawachi M."/>
        </authorList>
    </citation>
    <scope>NUCLEOTIDE SEQUENCE [LARGE SCALE GENOMIC DNA]</scope>
    <source>
        <strain evidence="2 3">NIES-2135</strain>
    </source>
</reference>
<dbReference type="GO" id="GO:0008168">
    <property type="term" value="F:methyltransferase activity"/>
    <property type="evidence" value="ECO:0007669"/>
    <property type="project" value="InterPro"/>
</dbReference>
<dbReference type="GO" id="GO:0032259">
    <property type="term" value="P:methylation"/>
    <property type="evidence" value="ECO:0007669"/>
    <property type="project" value="InterPro"/>
</dbReference>
<evidence type="ECO:0000313" key="2">
    <source>
        <dbReference type="EMBL" id="BAY56339.1"/>
    </source>
</evidence>
<dbReference type="AlphaFoldDB" id="A0A1Z4JHX0"/>
<accession>A0A1Z4JHX0</accession>
<gene>
    <name evidence="2" type="ORF">NIES2135_31700</name>
</gene>
<dbReference type="Pfam" id="PF01728">
    <property type="entry name" value="FtsJ"/>
    <property type="match status" value="1"/>
</dbReference>
<protein>
    <submittedName>
        <fullName evidence="2">RrmJ protein</fullName>
    </submittedName>
</protein>
<dbReference type="SUPFAM" id="SSF53335">
    <property type="entry name" value="S-adenosyl-L-methionine-dependent methyltransferases"/>
    <property type="match status" value="1"/>
</dbReference>
<sequence>MQVIFTASPEFAQTALAELQRIDRQSKFLHWLDQGIGLIELNEVTFSALASQITATKAAFIRHLCPVMEVLPVERLQSAIASQIPLFDRTQPLSVQIRSNTKAINRTELRNLLVDDLVAAGLTVAVKDPVQIISIFCDSSKSYLGFSNATENLSNWAGGMHRFAHEDDQISRAEFKLLEAIAVFNLTLPTQGLALDLGASPGGWTRILRKLGLSVVAVDPGNLADSLQSDPKVSHYRQLVQQYVPNCRDRFDLIVNDMRMDATDSAKNMIAASPVLKAGGLAVMTLKLPSKGVKGVINQAIAILENKYEIIGIRNLFHNRQEVTVVMQSSAK</sequence>
<evidence type="ECO:0000313" key="3">
    <source>
        <dbReference type="Proteomes" id="UP000217895"/>
    </source>
</evidence>
<dbReference type="PANTHER" id="PTHR37524">
    <property type="entry name" value="RIBOSOMAL RNA LARGE SUBUNIT METHYLTRANSFERASE M"/>
    <property type="match status" value="1"/>
</dbReference>
<dbReference type="PANTHER" id="PTHR37524:SF2">
    <property type="entry name" value="RIBOSOMAL RNA METHYLTRANSFERASE FTSJ DOMAIN-CONTAINING PROTEIN"/>
    <property type="match status" value="1"/>
</dbReference>
<proteinExistence type="predicted"/>